<keyword evidence="3" id="KW-1185">Reference proteome</keyword>
<name>A0A6S7I3H4_PARCT</name>
<reference evidence="2" key="1">
    <citation type="submission" date="2020-04" db="EMBL/GenBank/DDBJ databases">
        <authorList>
            <person name="Alioto T."/>
            <person name="Alioto T."/>
            <person name="Gomez Garrido J."/>
        </authorList>
    </citation>
    <scope>NUCLEOTIDE SEQUENCE</scope>
    <source>
        <strain evidence="2">A484AB</strain>
    </source>
</reference>
<feature type="region of interest" description="Disordered" evidence="1">
    <location>
        <begin position="68"/>
        <end position="119"/>
    </location>
</feature>
<organism evidence="2 3">
    <name type="scientific">Paramuricea clavata</name>
    <name type="common">Red gorgonian</name>
    <name type="synonym">Violescent sea-whip</name>
    <dbReference type="NCBI Taxonomy" id="317549"/>
    <lineage>
        <taxon>Eukaryota</taxon>
        <taxon>Metazoa</taxon>
        <taxon>Cnidaria</taxon>
        <taxon>Anthozoa</taxon>
        <taxon>Octocorallia</taxon>
        <taxon>Malacalcyonacea</taxon>
        <taxon>Plexauridae</taxon>
        <taxon>Paramuricea</taxon>
    </lineage>
</organism>
<comment type="caution">
    <text evidence="2">The sequence shown here is derived from an EMBL/GenBank/DDBJ whole genome shotgun (WGS) entry which is preliminary data.</text>
</comment>
<proteinExistence type="predicted"/>
<feature type="compositionally biased region" description="Acidic residues" evidence="1">
    <location>
        <begin position="82"/>
        <end position="110"/>
    </location>
</feature>
<gene>
    <name evidence="2" type="ORF">PACLA_8A033914</name>
</gene>
<dbReference type="AlphaFoldDB" id="A0A6S7I3H4"/>
<dbReference type="EMBL" id="CACRXK020007151">
    <property type="protein sequence ID" value="CAB4011449.1"/>
    <property type="molecule type" value="Genomic_DNA"/>
</dbReference>
<evidence type="ECO:0000256" key="1">
    <source>
        <dbReference type="SAM" id="MobiDB-lite"/>
    </source>
</evidence>
<evidence type="ECO:0000313" key="3">
    <source>
        <dbReference type="Proteomes" id="UP001152795"/>
    </source>
</evidence>
<dbReference type="Proteomes" id="UP001152795">
    <property type="component" value="Unassembled WGS sequence"/>
</dbReference>
<dbReference type="OrthoDB" id="5969539at2759"/>
<accession>A0A6S7I3H4</accession>
<protein>
    <submittedName>
        <fullName evidence="2">Uncharacterized protein</fullName>
    </submittedName>
</protein>
<sequence>MVSSDSGAKERRLKVGNQVVVMQKSKNKLTTVFNPTPLTVTNIKGSMITANKNEWSITRDASTFRKLFGRLPPRSSKKDGEEIYEAENDTNEQSDQEEHEEDEEFNEGDIEQDKERSKR</sequence>
<evidence type="ECO:0000313" key="2">
    <source>
        <dbReference type="EMBL" id="CAB4011449.1"/>
    </source>
</evidence>